<reference evidence="2" key="2">
    <citation type="submission" date="2021-08" db="EMBL/GenBank/DDBJ databases">
        <authorList>
            <person name="Dalcin Martins P."/>
        </authorList>
    </citation>
    <scope>NUCLEOTIDE SEQUENCE</scope>
    <source>
        <strain evidence="2">MAG_39</strain>
    </source>
</reference>
<dbReference type="AlphaFoldDB" id="A0A953J9M9"/>
<evidence type="ECO:0000313" key="2">
    <source>
        <dbReference type="EMBL" id="MBZ0154839.1"/>
    </source>
</evidence>
<name>A0A953J9M9_9BACT</name>
<dbReference type="Gene3D" id="1.50.10.10">
    <property type="match status" value="1"/>
</dbReference>
<dbReference type="SUPFAM" id="SSF48208">
    <property type="entry name" value="Six-hairpin glycosidases"/>
    <property type="match status" value="1"/>
</dbReference>
<dbReference type="GO" id="GO:0016301">
    <property type="term" value="F:kinase activity"/>
    <property type="evidence" value="ECO:0007669"/>
    <property type="project" value="UniProtKB-KW"/>
</dbReference>
<sequence>MKVLTVNNRVVSKLLRESYTVEDLERVREFFETRNTLRFFRKGNGLYAALSTGKAESVSGYTYAWVRDIVMVMNYLRELGQYDLAVGTLRTLRDYFYKHRSRFTDMIEGKADRNIPRLRPHVRFNSETLEEVVQKWAHAQNDALGYALWMAFRLANEGAYLPDERDAAVYSLFPPYFDAIEYWSDRDSGHWEEDRKINTSSIGVVAAALEEMEKFIEGRPSVSFRYAGREDPAERVRHLIERGREHLQRTLPYESPPLRKEDAALLFLVYPLETVVGELAEEVTSAVRSRLKGDYGIKRYEGDSFFCADYTKLFGEKERTEDFSDRIEERNRVMKPGTEAQWCLFDPVISVYYGKRYLATGEESLLDLQTYHFNRSLGQLTPEDFPLGGGQCPELYFIEDSSKGIYVPNDQTPLAWTQANLGVAFKYMRISALRRTA</sequence>
<comment type="caution">
    <text evidence="2">The sequence shown here is derived from an EMBL/GenBank/DDBJ whole genome shotgun (WGS) entry which is preliminary data.</text>
</comment>
<proteinExistence type="predicted"/>
<evidence type="ECO:0000259" key="1">
    <source>
        <dbReference type="Pfam" id="PF00723"/>
    </source>
</evidence>
<dbReference type="Pfam" id="PF00723">
    <property type="entry name" value="Glyco_hydro_15"/>
    <property type="match status" value="1"/>
</dbReference>
<feature type="domain" description="GH15-like" evidence="1">
    <location>
        <begin position="46"/>
        <end position="217"/>
    </location>
</feature>
<organism evidence="2 3">
    <name type="scientific">Candidatus Nitrobium versatile</name>
    <dbReference type="NCBI Taxonomy" id="2884831"/>
    <lineage>
        <taxon>Bacteria</taxon>
        <taxon>Pseudomonadati</taxon>
        <taxon>Nitrospirota</taxon>
        <taxon>Nitrospiria</taxon>
        <taxon>Nitrospirales</taxon>
        <taxon>Nitrospiraceae</taxon>
        <taxon>Candidatus Nitrobium</taxon>
    </lineage>
</organism>
<keyword evidence="2" id="KW-0418">Kinase</keyword>
<protein>
    <submittedName>
        <fullName evidence="2">Phosphorylase kinase</fullName>
    </submittedName>
</protein>
<dbReference type="InterPro" id="IPR012341">
    <property type="entry name" value="6hp_glycosidase-like_sf"/>
</dbReference>
<accession>A0A953J9M9</accession>
<dbReference type="GO" id="GO:0005975">
    <property type="term" value="P:carbohydrate metabolic process"/>
    <property type="evidence" value="ECO:0007669"/>
    <property type="project" value="InterPro"/>
</dbReference>
<dbReference type="InterPro" id="IPR011613">
    <property type="entry name" value="GH15-like"/>
</dbReference>
<dbReference type="EMBL" id="JAIOIV010000014">
    <property type="protein sequence ID" value="MBZ0154839.1"/>
    <property type="molecule type" value="Genomic_DNA"/>
</dbReference>
<gene>
    <name evidence="2" type="ORF">K8I29_01320</name>
</gene>
<evidence type="ECO:0000313" key="3">
    <source>
        <dbReference type="Proteomes" id="UP000705867"/>
    </source>
</evidence>
<reference evidence="2" key="1">
    <citation type="journal article" date="2021" name="bioRxiv">
        <title>Unraveling nitrogen, sulfur and carbon metabolic pathways and microbial community transcriptional responses to substrate deprivation and toxicity stresses in a bioreactor mimicking anoxic brackish coastal sediment conditions.</title>
        <authorList>
            <person name="Martins P.D."/>
            <person name="Echeveste M.J."/>
            <person name="Arshad A."/>
            <person name="Kurth J."/>
            <person name="Ouboter H."/>
            <person name="Jetten M.S.M."/>
            <person name="Welte C.U."/>
        </authorList>
    </citation>
    <scope>NUCLEOTIDE SEQUENCE</scope>
    <source>
        <strain evidence="2">MAG_39</strain>
    </source>
</reference>
<dbReference type="Proteomes" id="UP000705867">
    <property type="component" value="Unassembled WGS sequence"/>
</dbReference>
<keyword evidence="2" id="KW-0808">Transferase</keyword>
<dbReference type="InterPro" id="IPR008928">
    <property type="entry name" value="6-hairpin_glycosidase_sf"/>
</dbReference>